<dbReference type="SUPFAM" id="SSF47413">
    <property type="entry name" value="lambda repressor-like DNA-binding domains"/>
    <property type="match status" value="1"/>
</dbReference>
<feature type="domain" description="HTH cro/C1-type" evidence="3">
    <location>
        <begin position="7"/>
        <end position="61"/>
    </location>
</feature>
<name>A0A0R1JUE1_9LACO</name>
<feature type="transmembrane region" description="Helical" evidence="2">
    <location>
        <begin position="148"/>
        <end position="169"/>
    </location>
</feature>
<reference evidence="4 5" key="1">
    <citation type="journal article" date="2015" name="Genome Announc.">
        <title>Expanding the biotechnology potential of lactobacilli through comparative genomics of 213 strains and associated genera.</title>
        <authorList>
            <person name="Sun Z."/>
            <person name="Harris H.M."/>
            <person name="McCann A."/>
            <person name="Guo C."/>
            <person name="Argimon S."/>
            <person name="Zhang W."/>
            <person name="Yang X."/>
            <person name="Jeffery I.B."/>
            <person name="Cooney J.C."/>
            <person name="Kagawa T.F."/>
            <person name="Liu W."/>
            <person name="Song Y."/>
            <person name="Salvetti E."/>
            <person name="Wrobel A."/>
            <person name="Rasinkangas P."/>
            <person name="Parkhill J."/>
            <person name="Rea M.C."/>
            <person name="O'Sullivan O."/>
            <person name="Ritari J."/>
            <person name="Douillard F.P."/>
            <person name="Paul Ross R."/>
            <person name="Yang R."/>
            <person name="Briner A.E."/>
            <person name="Felis G.E."/>
            <person name="de Vos W.M."/>
            <person name="Barrangou R."/>
            <person name="Klaenhammer T.R."/>
            <person name="Caufield P.W."/>
            <person name="Cui Y."/>
            <person name="Zhang H."/>
            <person name="O'Toole P.W."/>
        </authorList>
    </citation>
    <scope>NUCLEOTIDE SEQUENCE [LARGE SCALE GENOMIC DNA]</scope>
    <source>
        <strain evidence="4 5">DSM 19117</strain>
    </source>
</reference>
<dbReference type="InterPro" id="IPR001387">
    <property type="entry name" value="Cro/C1-type_HTH"/>
</dbReference>
<keyword evidence="5" id="KW-1185">Reference proteome</keyword>
<evidence type="ECO:0000256" key="1">
    <source>
        <dbReference type="ARBA" id="ARBA00023125"/>
    </source>
</evidence>
<dbReference type="Gene3D" id="1.10.260.40">
    <property type="entry name" value="lambda repressor-like DNA-binding domains"/>
    <property type="match status" value="1"/>
</dbReference>
<dbReference type="RefSeq" id="WP_082604835.1">
    <property type="nucleotide sequence ID" value="NZ_AZDT01000043.1"/>
</dbReference>
<dbReference type="Pfam" id="PF01381">
    <property type="entry name" value="HTH_3"/>
    <property type="match status" value="1"/>
</dbReference>
<dbReference type="EMBL" id="AZDT01000043">
    <property type="protein sequence ID" value="KRK74846.1"/>
    <property type="molecule type" value="Genomic_DNA"/>
</dbReference>
<sequence>MEFGERLKQARQAQHLTQATVAQALNVTRQTISSWETGHSYPDIDSLIRLSDYYHLSLDTLIKEDAGVTETLRKPEVLRRIRPITQLLLVINVCFIVAILFTQHLLIAKITLDVMGLLNLLAITRLREFTDAISDDSSISRWQRCRRWAYLITLLLTLMTIISWLTLAGPLANNLTILCGALWLAILLAEFSTRHDHRTTKKRNAD</sequence>
<dbReference type="OrthoDB" id="9805856at2"/>
<dbReference type="GO" id="GO:0003677">
    <property type="term" value="F:DNA binding"/>
    <property type="evidence" value="ECO:0007669"/>
    <property type="project" value="UniProtKB-KW"/>
</dbReference>
<feature type="transmembrane region" description="Helical" evidence="2">
    <location>
        <begin position="175"/>
        <end position="193"/>
    </location>
</feature>
<keyword evidence="2" id="KW-0812">Transmembrane</keyword>
<dbReference type="AlphaFoldDB" id="A0A0R1JUE1"/>
<evidence type="ECO:0000259" key="3">
    <source>
        <dbReference type="PROSITE" id="PS50943"/>
    </source>
</evidence>
<dbReference type="Proteomes" id="UP000051162">
    <property type="component" value="Unassembled WGS sequence"/>
</dbReference>
<dbReference type="PATRIC" id="fig|1423773.3.peg.2184"/>
<keyword evidence="2" id="KW-1133">Transmembrane helix</keyword>
<dbReference type="PANTHER" id="PTHR46558:SF13">
    <property type="entry name" value="HTH-TYPE TRANSCRIPTIONAL REGULATOR IMMR"/>
    <property type="match status" value="1"/>
</dbReference>
<dbReference type="SMART" id="SM00530">
    <property type="entry name" value="HTH_XRE"/>
    <property type="match status" value="1"/>
</dbReference>
<dbReference type="GeneID" id="84783344"/>
<dbReference type="STRING" id="1423773.FD30_GL002128"/>
<proteinExistence type="predicted"/>
<evidence type="ECO:0000313" key="5">
    <source>
        <dbReference type="Proteomes" id="UP000051162"/>
    </source>
</evidence>
<comment type="caution">
    <text evidence="4">The sequence shown here is derived from an EMBL/GenBank/DDBJ whole genome shotgun (WGS) entry which is preliminary data.</text>
</comment>
<dbReference type="InterPro" id="IPR010982">
    <property type="entry name" value="Lambda_DNA-bd_dom_sf"/>
</dbReference>
<evidence type="ECO:0000256" key="2">
    <source>
        <dbReference type="SAM" id="Phobius"/>
    </source>
</evidence>
<keyword evidence="1" id="KW-0238">DNA-binding</keyword>
<gene>
    <name evidence="4" type="ORF">FD30_GL002128</name>
</gene>
<dbReference type="PROSITE" id="PS50943">
    <property type="entry name" value="HTH_CROC1"/>
    <property type="match status" value="1"/>
</dbReference>
<evidence type="ECO:0000313" key="4">
    <source>
        <dbReference type="EMBL" id="KRK74846.1"/>
    </source>
</evidence>
<protein>
    <submittedName>
        <fullName evidence="4">Helix-turn-helix domain-containing protein</fullName>
    </submittedName>
</protein>
<keyword evidence="2" id="KW-0472">Membrane</keyword>
<dbReference type="PANTHER" id="PTHR46558">
    <property type="entry name" value="TRACRIPTIONAL REGULATORY PROTEIN-RELATED-RELATED"/>
    <property type="match status" value="1"/>
</dbReference>
<dbReference type="CDD" id="cd00093">
    <property type="entry name" value="HTH_XRE"/>
    <property type="match status" value="1"/>
</dbReference>
<accession>A0A0R1JUE1</accession>
<organism evidence="4 5">
    <name type="scientific">Levilactobacillus namurensis DSM 19117</name>
    <dbReference type="NCBI Taxonomy" id="1423773"/>
    <lineage>
        <taxon>Bacteria</taxon>
        <taxon>Bacillati</taxon>
        <taxon>Bacillota</taxon>
        <taxon>Bacilli</taxon>
        <taxon>Lactobacillales</taxon>
        <taxon>Lactobacillaceae</taxon>
        <taxon>Levilactobacillus</taxon>
    </lineage>
</organism>
<feature type="transmembrane region" description="Helical" evidence="2">
    <location>
        <begin position="83"/>
        <end position="101"/>
    </location>
</feature>